<feature type="compositionally biased region" description="Low complexity" evidence="1">
    <location>
        <begin position="398"/>
        <end position="407"/>
    </location>
</feature>
<dbReference type="AlphaFoldDB" id="A0A9D3PMV7"/>
<sequence>MNVDGWKEADYDERFEMLYSSVVKQNSSWSQTAMALSRSIRVRVSSSRQSLSKSFQAPAVRRSSRSQRTKPSHVQSLCEQKGSWPSRSRPEHGRAGVGAGLRRGWRELTRASGGSDNASVVISDEGTDWEELEEDEDGRISISLTEAASSDTGSSVKEDRLWVLGDDGLQSREHVISLLDTEDKDVVEVVGIVGNKDDVSDSSSTASGPTLPAVAPVPPRCKRCAELFRKMRKLKHWKKSFNYDPTSLSCDQWVLNKIWRPRALSSIRGRLWAHLSRIRRRAQGCPGTAGAWTARASCCRPHVFLHRNLRRCRAWDAVSHRKPSQMKVKPGASQSTVRVGAGRGRKQRKRKLSEVGEEPRGEEPQGEGHQGEEPQAEQPQGDSQGSDSCSSEAGVLITAGDGSSGDTGTACRRLDFDGVCVAADPLGQSEGPQPQNGVQQDLRTYSRLRGSAGRGSEAGGGSEAPRPERPFPWVRSGGFRAMLAQLETSRNMVVHELDYLSASKHGRDV</sequence>
<dbReference type="Proteomes" id="UP001046870">
    <property type="component" value="Chromosome 15"/>
</dbReference>
<feature type="compositionally biased region" description="Polar residues" evidence="1">
    <location>
        <begin position="72"/>
        <end position="86"/>
    </location>
</feature>
<evidence type="ECO:0000313" key="2">
    <source>
        <dbReference type="EMBL" id="KAG7464165.1"/>
    </source>
</evidence>
<feature type="compositionally biased region" description="Low complexity" evidence="1">
    <location>
        <begin position="376"/>
        <end position="391"/>
    </location>
</feature>
<feature type="compositionally biased region" description="Gly residues" evidence="1">
    <location>
        <begin position="452"/>
        <end position="462"/>
    </location>
</feature>
<organism evidence="2 3">
    <name type="scientific">Megalops atlanticus</name>
    <name type="common">Tarpon</name>
    <name type="synonym">Clupea gigantea</name>
    <dbReference type="NCBI Taxonomy" id="7932"/>
    <lineage>
        <taxon>Eukaryota</taxon>
        <taxon>Metazoa</taxon>
        <taxon>Chordata</taxon>
        <taxon>Craniata</taxon>
        <taxon>Vertebrata</taxon>
        <taxon>Euteleostomi</taxon>
        <taxon>Actinopterygii</taxon>
        <taxon>Neopterygii</taxon>
        <taxon>Teleostei</taxon>
        <taxon>Elopiformes</taxon>
        <taxon>Megalopidae</taxon>
        <taxon>Megalops</taxon>
    </lineage>
</organism>
<protein>
    <submittedName>
        <fullName evidence="2">Uncharacterized protein</fullName>
    </submittedName>
</protein>
<feature type="compositionally biased region" description="Acidic residues" evidence="1">
    <location>
        <begin position="125"/>
        <end position="137"/>
    </location>
</feature>
<gene>
    <name evidence="2" type="ORF">MATL_G00184240</name>
</gene>
<comment type="caution">
    <text evidence="2">The sequence shown here is derived from an EMBL/GenBank/DDBJ whole genome shotgun (WGS) entry which is preliminary data.</text>
</comment>
<evidence type="ECO:0000256" key="1">
    <source>
        <dbReference type="SAM" id="MobiDB-lite"/>
    </source>
</evidence>
<proteinExistence type="predicted"/>
<feature type="compositionally biased region" description="Basic residues" evidence="1">
    <location>
        <begin position="62"/>
        <end position="71"/>
    </location>
</feature>
<accession>A0A9D3PMV7</accession>
<feature type="region of interest" description="Disordered" evidence="1">
    <location>
        <begin position="53"/>
        <end position="151"/>
    </location>
</feature>
<feature type="compositionally biased region" description="Polar residues" evidence="1">
    <location>
        <begin position="430"/>
        <end position="443"/>
    </location>
</feature>
<name>A0A9D3PMV7_MEGAT</name>
<feature type="region of interest" description="Disordered" evidence="1">
    <location>
        <begin position="319"/>
        <end position="407"/>
    </location>
</feature>
<keyword evidence="3" id="KW-1185">Reference proteome</keyword>
<feature type="compositionally biased region" description="Polar residues" evidence="1">
    <location>
        <begin position="142"/>
        <end position="151"/>
    </location>
</feature>
<reference evidence="2" key="1">
    <citation type="submission" date="2021-01" db="EMBL/GenBank/DDBJ databases">
        <authorList>
            <person name="Zahm M."/>
            <person name="Roques C."/>
            <person name="Cabau C."/>
            <person name="Klopp C."/>
            <person name="Donnadieu C."/>
            <person name="Jouanno E."/>
            <person name="Lampietro C."/>
            <person name="Louis A."/>
            <person name="Herpin A."/>
            <person name="Echchiki A."/>
            <person name="Berthelot C."/>
            <person name="Parey E."/>
            <person name="Roest-Crollius H."/>
            <person name="Braasch I."/>
            <person name="Postlethwait J."/>
            <person name="Bobe J."/>
            <person name="Montfort J."/>
            <person name="Bouchez O."/>
            <person name="Begum T."/>
            <person name="Mejri S."/>
            <person name="Adams A."/>
            <person name="Chen W.-J."/>
            <person name="Guiguen Y."/>
        </authorList>
    </citation>
    <scope>NUCLEOTIDE SEQUENCE</scope>
    <source>
        <strain evidence="2">YG-15Mar2019-1</strain>
        <tissue evidence="2">Brain</tissue>
    </source>
</reference>
<dbReference type="EMBL" id="JAFDVH010000015">
    <property type="protein sequence ID" value="KAG7464165.1"/>
    <property type="molecule type" value="Genomic_DNA"/>
</dbReference>
<dbReference type="OrthoDB" id="8866850at2759"/>
<feature type="region of interest" description="Disordered" evidence="1">
    <location>
        <begin position="423"/>
        <end position="474"/>
    </location>
</feature>
<feature type="compositionally biased region" description="Basic and acidic residues" evidence="1">
    <location>
        <begin position="352"/>
        <end position="363"/>
    </location>
</feature>
<evidence type="ECO:0000313" key="3">
    <source>
        <dbReference type="Proteomes" id="UP001046870"/>
    </source>
</evidence>